<organism evidence="3 4">
    <name type="scientific">Caenorhabditis elegans</name>
    <dbReference type="NCBI Taxonomy" id="6239"/>
    <lineage>
        <taxon>Eukaryota</taxon>
        <taxon>Metazoa</taxon>
        <taxon>Ecdysozoa</taxon>
        <taxon>Nematoda</taxon>
        <taxon>Chromadorea</taxon>
        <taxon>Rhabditida</taxon>
        <taxon>Rhabditina</taxon>
        <taxon>Rhabditomorpha</taxon>
        <taxon>Rhabditoidea</taxon>
        <taxon>Rhabditidae</taxon>
        <taxon>Peloderinae</taxon>
        <taxon>Caenorhabditis</taxon>
    </lineage>
</organism>
<dbReference type="FunCoup" id="A0A078BTJ4">
    <property type="interactions" value="822"/>
</dbReference>
<evidence type="ECO:0000256" key="1">
    <source>
        <dbReference type="SAM" id="MobiDB-lite"/>
    </source>
</evidence>
<dbReference type="InParanoid" id="A0A078BTJ4"/>
<dbReference type="KEGG" id="cel:CELE_C26E6.7"/>
<evidence type="ECO:0000313" key="4">
    <source>
        <dbReference type="Proteomes" id="UP000001940"/>
    </source>
</evidence>
<dbReference type="Pfam" id="PF14626">
    <property type="entry name" value="RNase_Zc3h12a_2"/>
    <property type="match status" value="1"/>
</dbReference>
<dbReference type="OMA" id="FRRIICI"/>
<dbReference type="STRING" id="6239.C26E6.7c.1"/>
<keyword evidence="4" id="KW-1185">Reference proteome</keyword>
<dbReference type="OrthoDB" id="5875795at2759"/>
<dbReference type="PaxDb" id="6239-C26E6.7b.1"/>
<dbReference type="AlphaFoldDB" id="A0A078BTJ4"/>
<feature type="region of interest" description="Disordered" evidence="1">
    <location>
        <begin position="46"/>
        <end position="99"/>
    </location>
</feature>
<dbReference type="AGR" id="WB:WBGene00016143"/>
<dbReference type="ExpressionAtlas" id="A0A078BTJ4">
    <property type="expression patterns" value="baseline and differential"/>
</dbReference>
<dbReference type="SMR" id="A0A078BTJ4"/>
<dbReference type="RefSeq" id="NP_001293626.1">
    <property type="nucleotide sequence ID" value="NM_001306697.3"/>
</dbReference>
<feature type="compositionally biased region" description="Basic and acidic residues" evidence="1">
    <location>
        <begin position="73"/>
        <end position="83"/>
    </location>
</feature>
<evidence type="ECO:0000313" key="5">
    <source>
        <dbReference type="WormBase" id="C26E6.7c"/>
    </source>
</evidence>
<feature type="compositionally biased region" description="Basic and acidic residues" evidence="1">
    <location>
        <begin position="48"/>
        <end position="57"/>
    </location>
</feature>
<dbReference type="Bgee" id="WBGene00016143">
    <property type="expression patterns" value="Expressed in germ line (C elegans) and 4 other cell types or tissues"/>
</dbReference>
<dbReference type="WormBase" id="C26E6.7c">
    <property type="protein sequence ID" value="CE26872"/>
    <property type="gene ID" value="WBGene00016143"/>
    <property type="gene designation" value="eri-9"/>
</dbReference>
<dbReference type="EMBL" id="BX284603">
    <property type="protein sequence ID" value="CDX47430.1"/>
    <property type="molecule type" value="Genomic_DNA"/>
</dbReference>
<sequence>MSGVQLSLRDQQNYPYPCAASQVTFLLYNSQMYRFCVALTPSTSEDEQVVRKSEKPASKPPTPEVEDCTFSEKNNDQRKIEKETESEESSNLKFPPARPSIRNATNFRRIICISESDSGKEEPVVKKEVLKTNKLRISETKPEYPPELLQLEARLQELRAGRKNKQGRINRKFVAKPCGVVSGETPQRPFLEEMYYFNPQETGTASEIFDMLFPANFRDTPNFRPWLDGHFSAPDLQFKQIEKQRQTKLHSYTGTTLQEKKRKKRKKILKSIQEILWLLHFQKHDDFLESTSRLTIKNFSCHFDEHQRLKLLRNNDLSLICNYQIGSENTPIFNQRSTDCMLRPVFIDGLSFMDMLIPISSSLPIISTRSLLEILLNFILDGCQTVIYLPDYYNDTTNQKVDDSTIFQFLCNSKLIQFVDGRSRRAVERQVLLEAEKVHGVFVSSAEEFLTRNAIQCFPVINRYSKRLDEFLICTVFLVNNLPKKILAQDFVEESRVLKPEGSSSAVSSTTVLEESHQKISGAMEDSEDEPADPQTLKQEYLIKEECSEISEDSEEGAIVDVASSSGDLSENRDQKSENEEFEYSPHQLTLEQQTYLISSMAQLSIFHFQRYRQIRVFLMIIKRYVPELLPSFMQKTRMDDVAMAIQDIQNGKDLLYWPIFSKIDN</sequence>
<evidence type="ECO:0000313" key="3">
    <source>
        <dbReference type="EMBL" id="CDX47430.1"/>
    </source>
</evidence>
<dbReference type="Proteomes" id="UP000001940">
    <property type="component" value="Chromosome III"/>
</dbReference>
<reference evidence="3 4" key="1">
    <citation type="journal article" date="1998" name="Science">
        <title>Genome sequence of the nematode C. elegans: a platform for investigating biology.</title>
        <authorList>
            <consortium name="The C. elegans sequencing consortium"/>
            <person name="Sulson J.E."/>
            <person name="Waterston R."/>
        </authorList>
    </citation>
    <scope>NUCLEOTIDE SEQUENCE [LARGE SCALE GENOMIC DNA]</scope>
    <source>
        <strain evidence="3 4">Bristol N2</strain>
    </source>
</reference>
<dbReference type="InterPro" id="IPR028079">
    <property type="entry name" value="RNase_Zc3h12a_2"/>
</dbReference>
<name>A0A078BTJ4_CAEEL</name>
<gene>
    <name evidence="3 5" type="primary">eri-9</name>
    <name evidence="5" type="ORF">C26E6.7</name>
    <name evidence="3" type="ORF">CELE_C26E6.7</name>
</gene>
<feature type="domain" description="Zc3h12a-like Ribonuclease NYN" evidence="2">
    <location>
        <begin position="368"/>
        <end position="449"/>
    </location>
</feature>
<proteinExistence type="predicted"/>
<accession>A0A078BTJ4</accession>
<feature type="region of interest" description="Disordered" evidence="1">
    <location>
        <begin position="506"/>
        <end position="534"/>
    </location>
</feature>
<feature type="compositionally biased region" description="Basic and acidic residues" evidence="1">
    <location>
        <begin position="570"/>
        <end position="579"/>
    </location>
</feature>
<feature type="region of interest" description="Disordered" evidence="1">
    <location>
        <begin position="563"/>
        <end position="584"/>
    </location>
</feature>
<evidence type="ECO:0000259" key="2">
    <source>
        <dbReference type="Pfam" id="PF14626"/>
    </source>
</evidence>
<dbReference type="GeneID" id="175665"/>
<dbReference type="CTD" id="175665"/>
<protein>
    <submittedName>
        <fullName evidence="3">Zc3h12a-like Ribonuclease NYN domain-containing protein</fullName>
    </submittedName>
</protein>